<feature type="transmembrane region" description="Helical" evidence="7">
    <location>
        <begin position="472"/>
        <end position="491"/>
    </location>
</feature>
<feature type="transmembrane region" description="Helical" evidence="7">
    <location>
        <begin position="656"/>
        <end position="676"/>
    </location>
</feature>
<dbReference type="InterPro" id="IPR008010">
    <property type="entry name" value="Tatp1"/>
</dbReference>
<dbReference type="PANTHER" id="PTHR13317">
    <property type="entry name" value="TRANSMEMBRANE ANTERIOR POSTERIOR TRANSFORMATION PROTEIN 1 HOMOLOG"/>
    <property type="match status" value="1"/>
</dbReference>
<evidence type="ECO:0008006" key="10">
    <source>
        <dbReference type="Google" id="ProtNLM"/>
    </source>
</evidence>
<keyword evidence="5 7" id="KW-0472">Membrane</keyword>
<evidence type="ECO:0000256" key="1">
    <source>
        <dbReference type="ARBA" id="ARBA00004141"/>
    </source>
</evidence>
<feature type="transmembrane region" description="Helical" evidence="7">
    <location>
        <begin position="440"/>
        <end position="466"/>
    </location>
</feature>
<gene>
    <name evidence="8" type="ORF">PPERSA_07515</name>
</gene>
<feature type="compositionally biased region" description="Low complexity" evidence="6">
    <location>
        <begin position="31"/>
        <end position="83"/>
    </location>
</feature>
<name>A0A0V0R0S6_PSEPJ</name>
<dbReference type="OrthoDB" id="288999at2759"/>
<feature type="compositionally biased region" description="Basic and acidic residues" evidence="6">
    <location>
        <begin position="8"/>
        <end position="17"/>
    </location>
</feature>
<evidence type="ECO:0000313" key="9">
    <source>
        <dbReference type="Proteomes" id="UP000054937"/>
    </source>
</evidence>
<dbReference type="Proteomes" id="UP000054937">
    <property type="component" value="Unassembled WGS sequence"/>
</dbReference>
<evidence type="ECO:0000256" key="3">
    <source>
        <dbReference type="ARBA" id="ARBA00022692"/>
    </source>
</evidence>
<dbReference type="PANTHER" id="PTHR13317:SF4">
    <property type="entry name" value="TRANSMEMBRANE ANTERIOR POSTERIOR TRANSFORMATION PROTEIN 1 HOMOLOG"/>
    <property type="match status" value="1"/>
</dbReference>
<keyword evidence="9" id="KW-1185">Reference proteome</keyword>
<evidence type="ECO:0000256" key="2">
    <source>
        <dbReference type="ARBA" id="ARBA00008803"/>
    </source>
</evidence>
<comment type="subcellular location">
    <subcellularLocation>
        <location evidence="1">Membrane</location>
        <topology evidence="1">Multi-pass membrane protein</topology>
    </subcellularLocation>
</comment>
<comment type="caution">
    <text evidence="8">The sequence shown here is derived from an EMBL/GenBank/DDBJ whole genome shotgun (WGS) entry which is preliminary data.</text>
</comment>
<evidence type="ECO:0000256" key="6">
    <source>
        <dbReference type="SAM" id="MobiDB-lite"/>
    </source>
</evidence>
<feature type="transmembrane region" description="Helical" evidence="7">
    <location>
        <begin position="630"/>
        <end position="650"/>
    </location>
</feature>
<dbReference type="Pfam" id="PF05346">
    <property type="entry name" value="DUF747"/>
    <property type="match status" value="1"/>
</dbReference>
<dbReference type="GO" id="GO:0005789">
    <property type="term" value="C:endoplasmic reticulum membrane"/>
    <property type="evidence" value="ECO:0007669"/>
    <property type="project" value="TreeGrafter"/>
</dbReference>
<proteinExistence type="inferred from homology"/>
<evidence type="ECO:0000256" key="4">
    <source>
        <dbReference type="ARBA" id="ARBA00022989"/>
    </source>
</evidence>
<dbReference type="OMA" id="VQIYICL"/>
<evidence type="ECO:0000313" key="8">
    <source>
        <dbReference type="EMBL" id="KRX07765.1"/>
    </source>
</evidence>
<dbReference type="EMBL" id="LDAU01000080">
    <property type="protein sequence ID" value="KRX07765.1"/>
    <property type="molecule type" value="Genomic_DNA"/>
</dbReference>
<organism evidence="8 9">
    <name type="scientific">Pseudocohnilembus persalinus</name>
    <name type="common">Ciliate</name>
    <dbReference type="NCBI Taxonomy" id="266149"/>
    <lineage>
        <taxon>Eukaryota</taxon>
        <taxon>Sar</taxon>
        <taxon>Alveolata</taxon>
        <taxon>Ciliophora</taxon>
        <taxon>Intramacronucleata</taxon>
        <taxon>Oligohymenophorea</taxon>
        <taxon>Scuticociliatia</taxon>
        <taxon>Philasterida</taxon>
        <taxon>Pseudocohnilembidae</taxon>
        <taxon>Pseudocohnilembus</taxon>
    </lineage>
</organism>
<evidence type="ECO:0000256" key="7">
    <source>
        <dbReference type="SAM" id="Phobius"/>
    </source>
</evidence>
<sequence length="695" mass="82083">MDTNQQEPVKEPVKNFEQKSQQHYPNFDESNQQQQHQNMGTQNQQQNQQNQQINQNQNTPNNMNKNNMNNNNINNNNQQTGQNFIPSSNQYTPPVLVQQPQKPGLFQQIIGDVKNGFRSLQRDFNSEELVNCFYCFQPQVVSKNILHCYKCFNCKAQNGAVYQVQHPKPQIIYIRMQCYQCSRIIVFQPFINEFQQCQNCQNWNKMEMKAQEQARDQQVKYLESVPKQHELQLQKNQMNWQQQQQRHSYWQDLQAEIKRTSKLKRKLKIESGIAQIEKSFDKDQDQKAKDKDHKTNQQQQIQKAVGNESLMIFLIPYKLEKYFGKLIIIILDIFLSSIFMLPLRLISILFFALIGREKQPLDRSYITYSVLIVVPLILMSDFVCNRTFDISWLYHVIKSQSTLKLYGVMMILEIFDRILQNFGEFLISDLCWINVQKDSIFQCIFSMYMLVAMICIYIHSVFLYFYMVVYNVLFNADLNTFLIMVFVNSSMKLKSTVYKKFNESAYFNQTQTDLCQRFQKILFVALIFILSGNQGFSEDIITKFTVLFSAEIGVEWTKHIVVAKFNNLNSKILDQLATEMKAFLCLVRIFDILKEIPKKTESSLKEKRDLEICLHPGTDYSNKLGFKINFINYPYIVIILKTVCPIIINWDLWDIGKLFMCCFALKLANNYLLYILQRRSSNKGFMDDIYAQYFQ</sequence>
<evidence type="ECO:0000256" key="5">
    <source>
        <dbReference type="ARBA" id="ARBA00023136"/>
    </source>
</evidence>
<keyword evidence="3 7" id="KW-0812">Transmembrane</keyword>
<keyword evidence="4 7" id="KW-1133">Transmembrane helix</keyword>
<accession>A0A0V0R0S6</accession>
<reference evidence="8 9" key="1">
    <citation type="journal article" date="2015" name="Sci. Rep.">
        <title>Genome of the facultative scuticociliatosis pathogen Pseudocohnilembus persalinus provides insight into its virulence through horizontal gene transfer.</title>
        <authorList>
            <person name="Xiong J."/>
            <person name="Wang G."/>
            <person name="Cheng J."/>
            <person name="Tian M."/>
            <person name="Pan X."/>
            <person name="Warren A."/>
            <person name="Jiang C."/>
            <person name="Yuan D."/>
            <person name="Miao W."/>
        </authorList>
    </citation>
    <scope>NUCLEOTIDE SEQUENCE [LARGE SCALE GENOMIC DNA]</scope>
    <source>
        <strain evidence="8">36N120E</strain>
    </source>
</reference>
<feature type="region of interest" description="Disordered" evidence="6">
    <location>
        <begin position="1"/>
        <end position="87"/>
    </location>
</feature>
<dbReference type="AlphaFoldDB" id="A0A0V0R0S6"/>
<comment type="similarity">
    <text evidence="2">Belongs to the TAPT1 family.</text>
</comment>
<dbReference type="InParanoid" id="A0A0V0R0S6"/>
<feature type="transmembrane region" description="Helical" evidence="7">
    <location>
        <begin position="326"/>
        <end position="353"/>
    </location>
</feature>
<feature type="transmembrane region" description="Helical" evidence="7">
    <location>
        <begin position="365"/>
        <end position="383"/>
    </location>
</feature>
<protein>
    <recommendedName>
        <fullName evidence="10">Transmembrane protein</fullName>
    </recommendedName>
</protein>
<feature type="compositionally biased region" description="Polar residues" evidence="6">
    <location>
        <begin position="18"/>
        <end position="30"/>
    </location>
</feature>